<organism evidence="1">
    <name type="scientific">Apera virus 1</name>
    <dbReference type="NCBI Taxonomy" id="2977951"/>
    <lineage>
        <taxon>Viruses</taxon>
        <taxon>Riboviria</taxon>
        <taxon>Orthornavirae</taxon>
        <taxon>Negarnaviricota</taxon>
        <taxon>Haploviricotina</taxon>
        <taxon>Monjiviricetes</taxon>
        <taxon>Mononegavirales</taxon>
        <taxon>Rhabdoviridae</taxon>
        <taxon>Betarhabdovirinae</taxon>
        <taxon>Varicosavirus</taxon>
        <taxon>Varicosavirus aperae</taxon>
    </lineage>
</organism>
<sequence>MSADATGTWADFEEQVDRESLGSLAKGDLPSGEELRASASAAGILRTQSLVDNVEQPSDASTVANDEWAAKLQLTLGKLTPETLADSAAKMRALSGSTPLMTRPAMGHDYSMLMRGVDRGKEAKPIDWDASIKEWADMKKVNLTPHLHRALSEVCKNYSGIDGEALSWITLGWDMRGEHNTNEIKNVMDSHRDILVKINASYDKFEVQSKSILDGFRVAFEQMVSLERPKQPEVLPVINPLTGQALLSSSMKAAVAQPLKVNIPQEQSTSQTVAPKASGIKIDPNIPKTPAGLVKYLKISPEHFKELCPPEMFLEQVGAFMIGMSDKVWYQITLGANLDAIRAKLAQFLADQGRKGLLIKGGQ</sequence>
<evidence type="ECO:0000313" key="1">
    <source>
        <dbReference type="EMBL" id="DAZ90637.1"/>
    </source>
</evidence>
<dbReference type="EMBL" id="BK061738">
    <property type="protein sequence ID" value="DAZ90637.1"/>
    <property type="molecule type" value="Viral_cRNA"/>
</dbReference>
<name>A0A9N6YJ98_9RHAB</name>
<accession>A0A9N6YJ98</accession>
<protein>
    <submittedName>
        <fullName evidence="1">Protein 2</fullName>
    </submittedName>
</protein>
<reference evidence="1" key="1">
    <citation type="journal article" date="2022" name="bioRxiv">
        <title>Unlocking the hidden genetic diversity of varicosaviruses, the neglected plant rhabdoviruses.</title>
        <authorList>
            <person name="Bejerman N."/>
            <person name="Dietzgen R.G."/>
            <person name="Debat H."/>
        </authorList>
    </citation>
    <scope>NUCLEOTIDE SEQUENCE</scope>
</reference>
<proteinExistence type="predicted"/>